<name>A0AAQ2EYF6_PSEO7</name>
<evidence type="ECO:0000313" key="1">
    <source>
        <dbReference type="EMBL" id="TMN80115.1"/>
    </source>
</evidence>
<dbReference type="Gene3D" id="3.40.50.2000">
    <property type="entry name" value="Glycogen Phosphorylase B"/>
    <property type="match status" value="1"/>
</dbReference>
<accession>A0AAQ2EYF6</accession>
<evidence type="ECO:0008006" key="3">
    <source>
        <dbReference type="Google" id="ProtNLM"/>
    </source>
</evidence>
<protein>
    <recommendedName>
        <fullName evidence="3">Glycosyltransferase</fullName>
    </recommendedName>
</protein>
<organism evidence="1 2">
    <name type="scientific">Pseudoalteromonas piscicida</name>
    <dbReference type="NCBI Taxonomy" id="43662"/>
    <lineage>
        <taxon>Bacteria</taxon>
        <taxon>Pseudomonadati</taxon>
        <taxon>Pseudomonadota</taxon>
        <taxon>Gammaproteobacteria</taxon>
        <taxon>Alteromonadales</taxon>
        <taxon>Pseudoalteromonadaceae</taxon>
        <taxon>Pseudoalteromonas</taxon>
    </lineage>
</organism>
<comment type="caution">
    <text evidence="1">The sequence shown here is derived from an EMBL/GenBank/DDBJ whole genome shotgun (WGS) entry which is preliminary data.</text>
</comment>
<sequence length="362" mass="42119">MRSMIFHFPLPLDVNSKSASGIRPLKMLAAFKELGFDVDVISGYSSERKRAIRKVKDKIISGKKYDFLYSESSTMPTVLTDKNHFPKHPFMDFCFFYFCKKNGVNIGLFYRDIYWVFDDYKKSGGLIKRCFAKFFYYYDLVFYELLLTKLYVPSENMMKYVPIVSCDIISDLPPGHDAYRFNFDKKVDENLKIFYVGGMSSHYEMDILFDVVSQTPNISLTICTRKAEWENVKANYPDLGDNIRIVHESGYEMRKMMLDSDIVSLYVQPKEYWSFASPVKLYEYLGNLKPILASEGTLAGEFVRENGIGWTIPYNKNSLFNFLVDTKKISSDINIFKHKISEISQQHTWLERAKEVAGDLSQ</sequence>
<dbReference type="EMBL" id="PNEL01000012">
    <property type="protein sequence ID" value="TMN80115.1"/>
    <property type="molecule type" value="Genomic_DNA"/>
</dbReference>
<proteinExistence type="predicted"/>
<evidence type="ECO:0000313" key="2">
    <source>
        <dbReference type="Proteomes" id="UP000305423"/>
    </source>
</evidence>
<reference evidence="2" key="2">
    <citation type="submission" date="2019-06" db="EMBL/GenBank/DDBJ databases">
        <title>Co-occurence of chitin degradation, pigmentation and bioactivity in marine Pseudoalteromonas.</title>
        <authorList>
            <person name="Sonnenschein E.C."/>
            <person name="Bech P.K."/>
        </authorList>
    </citation>
    <scope>NUCLEOTIDE SEQUENCE [LARGE SCALE GENOMIC DNA]</scope>
    <source>
        <strain evidence="2">S1607</strain>
    </source>
</reference>
<dbReference type="AlphaFoldDB" id="A0AAQ2EYF6"/>
<dbReference type="SUPFAM" id="SSF53756">
    <property type="entry name" value="UDP-Glycosyltransferase/glycogen phosphorylase"/>
    <property type="match status" value="1"/>
</dbReference>
<dbReference type="Proteomes" id="UP000305423">
    <property type="component" value="Unassembled WGS sequence"/>
</dbReference>
<gene>
    <name evidence="1" type="ORF">CWB74_04335</name>
</gene>
<reference evidence="1 2" key="1">
    <citation type="submission" date="2017-12" db="EMBL/GenBank/DDBJ databases">
        <authorList>
            <person name="Paulsen S."/>
            <person name="Gram L.K."/>
        </authorList>
    </citation>
    <scope>NUCLEOTIDE SEQUENCE [LARGE SCALE GENOMIC DNA]</scope>
    <source>
        <strain evidence="1 2">S1607</strain>
    </source>
</reference>